<gene>
    <name evidence="1" type="ORF">Lalb_Chr25g0279751</name>
</gene>
<evidence type="ECO:0000313" key="2">
    <source>
        <dbReference type="Proteomes" id="UP000447434"/>
    </source>
</evidence>
<accession>A0A6A4MX78</accession>
<dbReference type="Proteomes" id="UP000447434">
    <property type="component" value="Chromosome 25"/>
</dbReference>
<dbReference type="EMBL" id="WOCE01000025">
    <property type="protein sequence ID" value="KAE9584595.1"/>
    <property type="molecule type" value="Genomic_DNA"/>
</dbReference>
<comment type="caution">
    <text evidence="1">The sequence shown here is derived from an EMBL/GenBank/DDBJ whole genome shotgun (WGS) entry which is preliminary data.</text>
</comment>
<organism evidence="1 2">
    <name type="scientific">Lupinus albus</name>
    <name type="common">White lupine</name>
    <name type="synonym">Lupinus termis</name>
    <dbReference type="NCBI Taxonomy" id="3870"/>
    <lineage>
        <taxon>Eukaryota</taxon>
        <taxon>Viridiplantae</taxon>
        <taxon>Streptophyta</taxon>
        <taxon>Embryophyta</taxon>
        <taxon>Tracheophyta</taxon>
        <taxon>Spermatophyta</taxon>
        <taxon>Magnoliopsida</taxon>
        <taxon>eudicotyledons</taxon>
        <taxon>Gunneridae</taxon>
        <taxon>Pentapetalae</taxon>
        <taxon>rosids</taxon>
        <taxon>fabids</taxon>
        <taxon>Fabales</taxon>
        <taxon>Fabaceae</taxon>
        <taxon>Papilionoideae</taxon>
        <taxon>50 kb inversion clade</taxon>
        <taxon>genistoids sensu lato</taxon>
        <taxon>core genistoids</taxon>
        <taxon>Genisteae</taxon>
        <taxon>Lupinus</taxon>
    </lineage>
</organism>
<proteinExistence type="predicted"/>
<keyword evidence="2" id="KW-1185">Reference proteome</keyword>
<evidence type="ECO:0000313" key="1">
    <source>
        <dbReference type="EMBL" id="KAE9584595.1"/>
    </source>
</evidence>
<sequence>MNLEICYCLSTTNNNNKWSCYERIGYNSIVCLIELETRMKIKRLRMLWRKIKRENTLHIWLISNMIQAPT</sequence>
<dbReference type="AlphaFoldDB" id="A0A6A4MX78"/>
<protein>
    <submittedName>
        <fullName evidence="1">Uncharacterized protein</fullName>
    </submittedName>
</protein>
<reference evidence="2" key="1">
    <citation type="journal article" date="2020" name="Nat. Commun.">
        <title>Genome sequence of the cluster root forming white lupin.</title>
        <authorList>
            <person name="Hufnagel B."/>
            <person name="Marques A."/>
            <person name="Soriano A."/>
            <person name="Marques L."/>
            <person name="Divol F."/>
            <person name="Doumas P."/>
            <person name="Sallet E."/>
            <person name="Mancinotti D."/>
            <person name="Carrere S."/>
            <person name="Marande W."/>
            <person name="Arribat S."/>
            <person name="Keller J."/>
            <person name="Huneau C."/>
            <person name="Blein T."/>
            <person name="Aime D."/>
            <person name="Laguerre M."/>
            <person name="Taylor J."/>
            <person name="Schubert V."/>
            <person name="Nelson M."/>
            <person name="Geu-Flores F."/>
            <person name="Crespi M."/>
            <person name="Gallardo-Guerrero K."/>
            <person name="Delaux P.-M."/>
            <person name="Salse J."/>
            <person name="Berges H."/>
            <person name="Guyot R."/>
            <person name="Gouzy J."/>
            <person name="Peret B."/>
        </authorList>
    </citation>
    <scope>NUCLEOTIDE SEQUENCE [LARGE SCALE GENOMIC DNA]</scope>
    <source>
        <strain evidence="2">cv. Amiga</strain>
    </source>
</reference>
<name>A0A6A4MX78_LUPAL</name>